<organism evidence="4 5">
    <name type="scientific">Oculimacula yallundae</name>
    <dbReference type="NCBI Taxonomy" id="86028"/>
    <lineage>
        <taxon>Eukaryota</taxon>
        <taxon>Fungi</taxon>
        <taxon>Dikarya</taxon>
        <taxon>Ascomycota</taxon>
        <taxon>Pezizomycotina</taxon>
        <taxon>Leotiomycetes</taxon>
        <taxon>Helotiales</taxon>
        <taxon>Ploettnerulaceae</taxon>
        <taxon>Oculimacula</taxon>
    </lineage>
</organism>
<sequence length="578" mass="64584">MDVLGATASVLTLVDVAIKTTKLIGKLIKQYHNLPADIFALTQKVEVLNGQILLLRLLGDSIGSGVFELGGDDLTAALQGCIGKSTSVLSEICAHFDEQSLVDGDGKRRRLKWAFIDASKIRHWDITLQQQSAELSGILILLNLWVVLSKSLYVTNRKDRRSSSLLHSKIESLRPCVVPRAMASEVLSQVRLVRTFHYFRDLRNIPLLSKFQGSFSLARKGKEDRYKVSLRLQALFCLKVLFIDMRFRQQSLFSMGGTAFGMDIKVRNLVKEDSEVMVASKRGDIETVWALFQAGKASVRDVTSANRSPLRKYAIESGSSELVRYLINNGANVNEYCGLMQTNLVQCAFAFSQIEIARILISHGTEIHHINATGWTPAFHIFGAAPNATFNTSHESLEILSAASFSDFDTQDQEGWTCMHRAAAYGCAEDIRLLLKLNVTTNIQTIKVCWTPIFCAVHFGNISTFDELRRIETNFLALRDVRRWTLLHVAVNAKRLDMIEHLVRLGADPHARTLATKFLVPGGLKDIAATPANVAVLRGDKVFARYVEALINHGHDIQATWDNLESEQDIFWQAVENP</sequence>
<comment type="caution">
    <text evidence="4">The sequence shown here is derived from an EMBL/GenBank/DDBJ whole genome shotgun (WGS) entry which is preliminary data.</text>
</comment>
<keyword evidence="1" id="KW-0677">Repeat</keyword>
<dbReference type="Pfam" id="PF00023">
    <property type="entry name" value="Ank"/>
    <property type="match status" value="1"/>
</dbReference>
<dbReference type="PROSITE" id="PS50088">
    <property type="entry name" value="ANK_REPEAT"/>
    <property type="match status" value="1"/>
</dbReference>
<dbReference type="PANTHER" id="PTHR24198:SF165">
    <property type="entry name" value="ANKYRIN REPEAT-CONTAINING PROTEIN-RELATED"/>
    <property type="match status" value="1"/>
</dbReference>
<feature type="repeat" description="ANK" evidence="3">
    <location>
        <begin position="482"/>
        <end position="514"/>
    </location>
</feature>
<dbReference type="SMART" id="SM00248">
    <property type="entry name" value="ANK"/>
    <property type="match status" value="6"/>
</dbReference>
<dbReference type="SUPFAM" id="SSF48403">
    <property type="entry name" value="Ankyrin repeat"/>
    <property type="match status" value="1"/>
</dbReference>
<evidence type="ECO:0000256" key="3">
    <source>
        <dbReference type="PROSITE-ProRule" id="PRU00023"/>
    </source>
</evidence>
<evidence type="ECO:0000256" key="2">
    <source>
        <dbReference type="ARBA" id="ARBA00023043"/>
    </source>
</evidence>
<dbReference type="Proteomes" id="UP001595075">
    <property type="component" value="Unassembled WGS sequence"/>
</dbReference>
<dbReference type="InterPro" id="IPR002110">
    <property type="entry name" value="Ankyrin_rpt"/>
</dbReference>
<dbReference type="PANTHER" id="PTHR24198">
    <property type="entry name" value="ANKYRIN REPEAT AND PROTEIN KINASE DOMAIN-CONTAINING PROTEIN"/>
    <property type="match status" value="1"/>
</dbReference>
<keyword evidence="5" id="KW-1185">Reference proteome</keyword>
<proteinExistence type="predicted"/>
<gene>
    <name evidence="4" type="ORF">VTL71DRAFT_14976</name>
</gene>
<dbReference type="Gene3D" id="1.25.40.20">
    <property type="entry name" value="Ankyrin repeat-containing domain"/>
    <property type="match status" value="2"/>
</dbReference>
<evidence type="ECO:0000313" key="4">
    <source>
        <dbReference type="EMBL" id="KAL2068639.1"/>
    </source>
</evidence>
<evidence type="ECO:0000313" key="5">
    <source>
        <dbReference type="Proteomes" id="UP001595075"/>
    </source>
</evidence>
<evidence type="ECO:0000256" key="1">
    <source>
        <dbReference type="ARBA" id="ARBA00022737"/>
    </source>
</evidence>
<reference evidence="4 5" key="1">
    <citation type="journal article" date="2024" name="Commun. Biol.">
        <title>Comparative genomic analysis of thermophilic fungi reveals convergent evolutionary adaptations and gene losses.</title>
        <authorList>
            <person name="Steindorff A.S."/>
            <person name="Aguilar-Pontes M.V."/>
            <person name="Robinson A.J."/>
            <person name="Andreopoulos B."/>
            <person name="LaButti K."/>
            <person name="Kuo A."/>
            <person name="Mondo S."/>
            <person name="Riley R."/>
            <person name="Otillar R."/>
            <person name="Haridas S."/>
            <person name="Lipzen A."/>
            <person name="Grimwood J."/>
            <person name="Schmutz J."/>
            <person name="Clum A."/>
            <person name="Reid I.D."/>
            <person name="Moisan M.C."/>
            <person name="Butler G."/>
            <person name="Nguyen T.T.M."/>
            <person name="Dewar K."/>
            <person name="Conant G."/>
            <person name="Drula E."/>
            <person name="Henrissat B."/>
            <person name="Hansel C."/>
            <person name="Singer S."/>
            <person name="Hutchinson M.I."/>
            <person name="de Vries R.P."/>
            <person name="Natvig D.O."/>
            <person name="Powell A.J."/>
            <person name="Tsang A."/>
            <person name="Grigoriev I.V."/>
        </authorList>
    </citation>
    <scope>NUCLEOTIDE SEQUENCE [LARGE SCALE GENOMIC DNA]</scope>
    <source>
        <strain evidence="4 5">CBS 494.80</strain>
    </source>
</reference>
<dbReference type="InterPro" id="IPR036770">
    <property type="entry name" value="Ankyrin_rpt-contain_sf"/>
</dbReference>
<dbReference type="EMBL" id="JAZHXI010000008">
    <property type="protein sequence ID" value="KAL2068639.1"/>
    <property type="molecule type" value="Genomic_DNA"/>
</dbReference>
<keyword evidence="2 3" id="KW-0040">ANK repeat</keyword>
<accession>A0ABR4CFZ2</accession>
<name>A0ABR4CFZ2_9HELO</name>
<protein>
    <recommendedName>
        <fullName evidence="6">Ankyrin</fullName>
    </recommendedName>
</protein>
<evidence type="ECO:0008006" key="6">
    <source>
        <dbReference type="Google" id="ProtNLM"/>
    </source>
</evidence>
<dbReference type="Pfam" id="PF12796">
    <property type="entry name" value="Ank_2"/>
    <property type="match status" value="1"/>
</dbReference>